<dbReference type="InterPro" id="IPR036514">
    <property type="entry name" value="SGNH_hydro_sf"/>
</dbReference>
<accession>A0A1R3I8X0</accession>
<keyword evidence="3" id="KW-0964">Secreted</keyword>
<dbReference type="GO" id="GO:0016788">
    <property type="term" value="F:hydrolase activity, acting on ester bonds"/>
    <property type="evidence" value="ECO:0007669"/>
    <property type="project" value="InterPro"/>
</dbReference>
<dbReference type="AlphaFoldDB" id="A0A1R3I8X0"/>
<sequence>MEINGERVLLVLSLIMGCFAARGWSQAQQQQVPCFFIFGDSLVDNGNNNGMVTLARANYRPYGIDFPLGATGRFTNGRTFVDALAQLMGFPRYIPPYSRARGRQLLQGVNFASGAAGIRDETGDNLGAHTSMNGQVSNFASTVQQMRRLFRGDPNALSTYLSKCIYYSGLGSNDYLNNYFMPNFYTTSSDFTPKAYAAALIQDYTRQLTQLHSLGARKVIVTAVGPIGCIPYQLARYHGNSSRCNENINKAIILFNTELRKVVDRFNAGQLQGAKFVYLDSYKSSIDLYQNATASGNIFLL</sequence>
<dbReference type="InterPro" id="IPR035669">
    <property type="entry name" value="SGNH_plant_lipase-like"/>
</dbReference>
<dbReference type="PANTHER" id="PTHR45650">
    <property type="entry name" value="GDSL-LIKE LIPASE/ACYLHYDROLASE-RELATED"/>
    <property type="match status" value="1"/>
</dbReference>
<protein>
    <submittedName>
        <fullName evidence="9">Lipase, GDSL</fullName>
    </submittedName>
</protein>
<evidence type="ECO:0000256" key="1">
    <source>
        <dbReference type="ARBA" id="ARBA00004613"/>
    </source>
</evidence>
<name>A0A1R3I8X0_9ROSI</name>
<dbReference type="Pfam" id="PF00657">
    <property type="entry name" value="Lipase_GDSL"/>
    <property type="match status" value="1"/>
</dbReference>
<keyword evidence="7" id="KW-0443">Lipid metabolism</keyword>
<dbReference type="CDD" id="cd01837">
    <property type="entry name" value="SGNH_plant_lipase_like"/>
    <property type="match status" value="1"/>
</dbReference>
<dbReference type="InterPro" id="IPR001087">
    <property type="entry name" value="GDSL"/>
</dbReference>
<dbReference type="PROSITE" id="PS51257">
    <property type="entry name" value="PROKAR_LIPOPROTEIN"/>
    <property type="match status" value="1"/>
</dbReference>
<comment type="caution">
    <text evidence="9">The sequence shown here is derived from an EMBL/GenBank/DDBJ whole genome shotgun (WGS) entry which is preliminary data.</text>
</comment>
<dbReference type="GO" id="GO:0016042">
    <property type="term" value="P:lipid catabolic process"/>
    <property type="evidence" value="ECO:0007669"/>
    <property type="project" value="UniProtKB-KW"/>
</dbReference>
<evidence type="ECO:0000313" key="9">
    <source>
        <dbReference type="EMBL" id="OMO78961.1"/>
    </source>
</evidence>
<evidence type="ECO:0000256" key="2">
    <source>
        <dbReference type="ARBA" id="ARBA00008668"/>
    </source>
</evidence>
<dbReference type="Gene3D" id="3.40.50.1110">
    <property type="entry name" value="SGNH hydrolase"/>
    <property type="match status" value="1"/>
</dbReference>
<keyword evidence="6" id="KW-0442">Lipid degradation</keyword>
<dbReference type="OrthoDB" id="1600564at2759"/>
<dbReference type="EMBL" id="AWUE01018678">
    <property type="protein sequence ID" value="OMO78961.1"/>
    <property type="molecule type" value="Genomic_DNA"/>
</dbReference>
<proteinExistence type="inferred from homology"/>
<gene>
    <name evidence="9" type="ORF">COLO4_24622</name>
</gene>
<keyword evidence="5" id="KW-0378">Hydrolase</keyword>
<keyword evidence="4 8" id="KW-0732">Signal</keyword>
<evidence type="ECO:0000256" key="3">
    <source>
        <dbReference type="ARBA" id="ARBA00022525"/>
    </source>
</evidence>
<dbReference type="InterPro" id="IPR051238">
    <property type="entry name" value="GDSL_esterase/lipase"/>
</dbReference>
<evidence type="ECO:0000256" key="5">
    <source>
        <dbReference type="ARBA" id="ARBA00022801"/>
    </source>
</evidence>
<evidence type="ECO:0000313" key="10">
    <source>
        <dbReference type="Proteomes" id="UP000187203"/>
    </source>
</evidence>
<evidence type="ECO:0000256" key="8">
    <source>
        <dbReference type="SAM" id="SignalP"/>
    </source>
</evidence>
<dbReference type="PANTHER" id="PTHR45650:SF12">
    <property type="entry name" value="ZINC FINGER PROTEIN"/>
    <property type="match status" value="1"/>
</dbReference>
<dbReference type="Proteomes" id="UP000187203">
    <property type="component" value="Unassembled WGS sequence"/>
</dbReference>
<organism evidence="9 10">
    <name type="scientific">Corchorus olitorius</name>
    <dbReference type="NCBI Taxonomy" id="93759"/>
    <lineage>
        <taxon>Eukaryota</taxon>
        <taxon>Viridiplantae</taxon>
        <taxon>Streptophyta</taxon>
        <taxon>Embryophyta</taxon>
        <taxon>Tracheophyta</taxon>
        <taxon>Spermatophyta</taxon>
        <taxon>Magnoliopsida</taxon>
        <taxon>eudicotyledons</taxon>
        <taxon>Gunneridae</taxon>
        <taxon>Pentapetalae</taxon>
        <taxon>rosids</taxon>
        <taxon>malvids</taxon>
        <taxon>Malvales</taxon>
        <taxon>Malvaceae</taxon>
        <taxon>Grewioideae</taxon>
        <taxon>Apeibeae</taxon>
        <taxon>Corchorus</taxon>
    </lineage>
</organism>
<evidence type="ECO:0000256" key="6">
    <source>
        <dbReference type="ARBA" id="ARBA00022963"/>
    </source>
</evidence>
<feature type="chain" id="PRO_5013294689" evidence="8">
    <location>
        <begin position="21"/>
        <end position="301"/>
    </location>
</feature>
<reference evidence="10" key="1">
    <citation type="submission" date="2013-09" db="EMBL/GenBank/DDBJ databases">
        <title>Corchorus olitorius genome sequencing.</title>
        <authorList>
            <person name="Alam M."/>
            <person name="Haque M.S."/>
            <person name="Islam M.S."/>
            <person name="Emdad E.M."/>
            <person name="Islam M.M."/>
            <person name="Ahmed B."/>
            <person name="Halim A."/>
            <person name="Hossen Q.M.M."/>
            <person name="Hossain M.Z."/>
            <person name="Ahmed R."/>
            <person name="Khan M.M."/>
            <person name="Islam R."/>
            <person name="Rashid M.M."/>
            <person name="Khan S.A."/>
            <person name="Rahman M.S."/>
            <person name="Alam M."/>
            <person name="Yahiya A.S."/>
            <person name="Khan M.S."/>
            <person name="Azam M.S."/>
            <person name="Haque T."/>
            <person name="Lashkar M.Z.H."/>
            <person name="Akhand A.I."/>
            <person name="Morshed G."/>
            <person name="Roy S."/>
            <person name="Uddin K.S."/>
            <person name="Rabeya T."/>
            <person name="Hossain A.S."/>
            <person name="Chowdhury A."/>
            <person name="Snigdha A.R."/>
            <person name="Mortoza M.S."/>
            <person name="Matin S.A."/>
            <person name="Hoque S.M.E."/>
            <person name="Islam M.K."/>
            <person name="Roy D.K."/>
            <person name="Haider R."/>
            <person name="Moosa M.M."/>
            <person name="Elias S.M."/>
            <person name="Hasan A.M."/>
            <person name="Jahan S."/>
            <person name="Shafiuddin M."/>
            <person name="Mahmood N."/>
            <person name="Shommy N.S."/>
        </authorList>
    </citation>
    <scope>NUCLEOTIDE SEQUENCE [LARGE SCALE GENOMIC DNA]</scope>
    <source>
        <strain evidence="10">cv. O-4</strain>
    </source>
</reference>
<keyword evidence="10" id="KW-1185">Reference proteome</keyword>
<comment type="similarity">
    <text evidence="2">Belongs to the 'GDSL' lipolytic enzyme family.</text>
</comment>
<comment type="subcellular location">
    <subcellularLocation>
        <location evidence="1">Secreted</location>
    </subcellularLocation>
</comment>
<feature type="signal peptide" evidence="8">
    <location>
        <begin position="1"/>
        <end position="20"/>
    </location>
</feature>
<dbReference type="GO" id="GO:0005576">
    <property type="term" value="C:extracellular region"/>
    <property type="evidence" value="ECO:0007669"/>
    <property type="project" value="UniProtKB-SubCell"/>
</dbReference>
<evidence type="ECO:0000256" key="7">
    <source>
        <dbReference type="ARBA" id="ARBA00023098"/>
    </source>
</evidence>
<evidence type="ECO:0000256" key="4">
    <source>
        <dbReference type="ARBA" id="ARBA00022729"/>
    </source>
</evidence>
<dbReference type="STRING" id="93759.A0A1R3I8X0"/>